<organism evidence="2 3">
    <name type="scientific">Bosea rubneri</name>
    <dbReference type="NCBI Taxonomy" id="3075434"/>
    <lineage>
        <taxon>Bacteria</taxon>
        <taxon>Pseudomonadati</taxon>
        <taxon>Pseudomonadota</taxon>
        <taxon>Alphaproteobacteria</taxon>
        <taxon>Hyphomicrobiales</taxon>
        <taxon>Boseaceae</taxon>
        <taxon>Bosea</taxon>
    </lineage>
</organism>
<evidence type="ECO:0000313" key="2">
    <source>
        <dbReference type="EMBL" id="MDU0341331.1"/>
    </source>
</evidence>
<comment type="caution">
    <text evidence="2">The sequence shown here is derived from an EMBL/GenBank/DDBJ whole genome shotgun (WGS) entry which is preliminary data.</text>
</comment>
<proteinExistence type="predicted"/>
<evidence type="ECO:0008006" key="4">
    <source>
        <dbReference type="Google" id="ProtNLM"/>
    </source>
</evidence>
<dbReference type="RefSeq" id="WP_316019157.1">
    <property type="nucleotide sequence ID" value="NZ_JAWDID010000022.1"/>
</dbReference>
<evidence type="ECO:0000256" key="1">
    <source>
        <dbReference type="SAM" id="SignalP"/>
    </source>
</evidence>
<dbReference type="Proteomes" id="UP001254257">
    <property type="component" value="Unassembled WGS sequence"/>
</dbReference>
<accession>A0ABU3S9F8</accession>
<gene>
    <name evidence="2" type="ORF">RKE40_15640</name>
</gene>
<feature type="chain" id="PRO_5045727187" description="AsmA protein" evidence="1">
    <location>
        <begin position="32"/>
        <end position="616"/>
    </location>
</feature>
<sequence>MTILPSQRLRRVHPLPAAGLLLLLLAGTASAEDFQLDNVRLDLGKFVLTIPKLDVKGTPLDRAGFQAIFQAGPGSNESPVARMSRLTAAEISAPSLVMEQSFGPQKQITTYRDIRFSEIREGKIARGEAKAGSIKVEGSTSGQMNGEILRTSFEGLDLPQIARVFADKAAPGTEPAMQTVFGRIEQDGYTLDLGELGKVSAGKAALRNFKARVGNEPMGELMTRIVTLGEESEKAAKDLNSKEDPAITEARDRQMLLAMLALFDSVDYGSGEIRDVVMAVKTPPKPGAKPEPVDLRFSRIAFGEDTPEKSGFVMEGLKFEGGGGKGSIASAGYFGFSLENTIKELRKALAEPDFDPSADDLRRFIPKLGTIRLSGIQITAPQQGKRGAAPLPPIEVGLGTFELKHGEQVNGIPTNMALTLDKLTIPVVESASNPSAKDLLAMGYRNLDLSAKLDLAWREASKEFAIRALSLGGVGMGKLEATGTLGNVGKEVFSTDLALAQVALLGATAKNLDIKLQNLGLAEKLIENEARKSKRKVEDVRREYGTIASLGLAALLGPSDGAKALAGAVARFVAKPGKLSVSATAKSPAGLGLADVITLAEPTEIFEKIDVKADTE</sequence>
<dbReference type="EMBL" id="JAWDID010000022">
    <property type="protein sequence ID" value="MDU0341331.1"/>
    <property type="molecule type" value="Genomic_DNA"/>
</dbReference>
<keyword evidence="1" id="KW-0732">Signal</keyword>
<name>A0ABU3S9F8_9HYPH</name>
<protein>
    <recommendedName>
        <fullName evidence="4">AsmA protein</fullName>
    </recommendedName>
</protein>
<keyword evidence="3" id="KW-1185">Reference proteome</keyword>
<feature type="signal peptide" evidence="1">
    <location>
        <begin position="1"/>
        <end position="31"/>
    </location>
</feature>
<evidence type="ECO:0000313" key="3">
    <source>
        <dbReference type="Proteomes" id="UP001254257"/>
    </source>
</evidence>
<reference evidence="2 3" key="1">
    <citation type="submission" date="2023-09" db="EMBL/GenBank/DDBJ databases">
        <title>Whole genome shotgun sequencing (WGS) of Bosea sp. ZW T0_25, isolated from stored onions (Allium cepa).</title>
        <authorList>
            <person name="Stoll D.A."/>
            <person name="Huch M."/>
        </authorList>
    </citation>
    <scope>NUCLEOTIDE SEQUENCE [LARGE SCALE GENOMIC DNA]</scope>
    <source>
        <strain evidence="2 3">ZW T0_25</strain>
    </source>
</reference>